<comment type="caution">
    <text evidence="1">The sequence shown here is derived from an EMBL/GenBank/DDBJ whole genome shotgun (WGS) entry which is preliminary data.</text>
</comment>
<reference evidence="1" key="1">
    <citation type="submission" date="2022-05" db="EMBL/GenBank/DDBJ databases">
        <title>Chromosome-level genome of Chaenocephalus aceratus.</title>
        <authorList>
            <person name="Park H."/>
        </authorList>
    </citation>
    <scope>NUCLEOTIDE SEQUENCE</scope>
    <source>
        <strain evidence="1">KU_202001</strain>
    </source>
</reference>
<name>A0ACB9X6J8_CHAAC</name>
<evidence type="ECO:0000313" key="1">
    <source>
        <dbReference type="EMBL" id="KAI4821608.1"/>
    </source>
</evidence>
<protein>
    <submittedName>
        <fullName evidence="1">Uncharacterized protein</fullName>
    </submittedName>
</protein>
<sequence>MSMCRSSSSSTGYNTPPLQCHSASSSALVNEKQPLPQSFKHRKGQCAPKQIRYMATENGCRCRGPGSNPAAFTTVITEDSPRPSPVQDRFP</sequence>
<dbReference type="EMBL" id="CM043792">
    <property type="protein sequence ID" value="KAI4821608.1"/>
    <property type="molecule type" value="Genomic_DNA"/>
</dbReference>
<dbReference type="Proteomes" id="UP001057452">
    <property type="component" value="Chromosome 8"/>
</dbReference>
<gene>
    <name evidence="1" type="ORF">KUCAC02_007206</name>
</gene>
<organism evidence="1 2">
    <name type="scientific">Chaenocephalus aceratus</name>
    <name type="common">Blackfin icefish</name>
    <name type="synonym">Chaenichthys aceratus</name>
    <dbReference type="NCBI Taxonomy" id="36190"/>
    <lineage>
        <taxon>Eukaryota</taxon>
        <taxon>Metazoa</taxon>
        <taxon>Chordata</taxon>
        <taxon>Craniata</taxon>
        <taxon>Vertebrata</taxon>
        <taxon>Euteleostomi</taxon>
        <taxon>Actinopterygii</taxon>
        <taxon>Neopterygii</taxon>
        <taxon>Teleostei</taxon>
        <taxon>Neoteleostei</taxon>
        <taxon>Acanthomorphata</taxon>
        <taxon>Eupercaria</taxon>
        <taxon>Perciformes</taxon>
        <taxon>Notothenioidei</taxon>
        <taxon>Channichthyidae</taxon>
        <taxon>Chaenocephalus</taxon>
    </lineage>
</organism>
<evidence type="ECO:0000313" key="2">
    <source>
        <dbReference type="Proteomes" id="UP001057452"/>
    </source>
</evidence>
<keyword evidence="2" id="KW-1185">Reference proteome</keyword>
<proteinExistence type="predicted"/>
<accession>A0ACB9X6J8</accession>